<sequence length="293" mass="34437">MKVSSREIRISILYFANALMMSLGVFLVTKCNLINWDSKVDHGKIGIVVCATIMMLSVIPLLIISIYHIRKAFKYKKIYYNEEVYIEWKYEKSEWRELVIKNFKINIFNDLRGHLKAMTIVLIITIMALELHNIINLRGTEKIVPYIVICMVVIVVVFLIDVLKEIISLIDHLIFTNCTITITKGMAIANEQVYRFNIQRESELENKQIRDKNIEITYAVPSKTSRKIDNIRALEYKDLKKLIIPIPKNKYEEAEKYIDAPYPIYNYLRDKKERKNKKKRKSSKVSTSKNNHV</sequence>
<reference evidence="3 4" key="1">
    <citation type="submission" date="2020-04" db="EMBL/GenBank/DDBJ databases">
        <title>Genomic insights into acetone-butanol-ethanol (ABE) fermentation by sequencing solventogenic clostridia strains.</title>
        <authorList>
            <person name="Brown S."/>
        </authorList>
    </citation>
    <scope>NUCLEOTIDE SEQUENCE [LARGE SCALE GENOMIC DNA]</scope>
    <source>
        <strain evidence="3 4">DJ011</strain>
    </source>
</reference>
<organism evidence="3 4">
    <name type="scientific">Clostridium tetanomorphum</name>
    <dbReference type="NCBI Taxonomy" id="1553"/>
    <lineage>
        <taxon>Bacteria</taxon>
        <taxon>Bacillati</taxon>
        <taxon>Bacillota</taxon>
        <taxon>Clostridia</taxon>
        <taxon>Eubacteriales</taxon>
        <taxon>Clostridiaceae</taxon>
        <taxon>Clostridium</taxon>
    </lineage>
</organism>
<feature type="transmembrane region" description="Helical" evidence="2">
    <location>
        <begin position="45"/>
        <end position="67"/>
    </location>
</feature>
<dbReference type="EMBL" id="JAAZWO010000001">
    <property type="protein sequence ID" value="MBC2396200.1"/>
    <property type="molecule type" value="Genomic_DNA"/>
</dbReference>
<dbReference type="AlphaFoldDB" id="A0A923E973"/>
<evidence type="ECO:0000313" key="4">
    <source>
        <dbReference type="Proteomes" id="UP000563151"/>
    </source>
</evidence>
<feature type="transmembrane region" description="Helical" evidence="2">
    <location>
        <begin position="12"/>
        <end position="29"/>
    </location>
</feature>
<keyword evidence="4" id="KW-1185">Reference proteome</keyword>
<gene>
    <name evidence="3" type="ORF">HGG79_00160</name>
</gene>
<feature type="transmembrane region" description="Helical" evidence="2">
    <location>
        <begin position="117"/>
        <end position="137"/>
    </location>
</feature>
<keyword evidence="2" id="KW-0472">Membrane</keyword>
<dbReference type="Proteomes" id="UP000563151">
    <property type="component" value="Unassembled WGS sequence"/>
</dbReference>
<comment type="caution">
    <text evidence="3">The sequence shown here is derived from an EMBL/GenBank/DDBJ whole genome shotgun (WGS) entry which is preliminary data.</text>
</comment>
<feature type="compositionally biased region" description="Basic residues" evidence="1">
    <location>
        <begin position="274"/>
        <end position="283"/>
    </location>
</feature>
<feature type="region of interest" description="Disordered" evidence="1">
    <location>
        <begin position="270"/>
        <end position="293"/>
    </location>
</feature>
<evidence type="ECO:0000256" key="2">
    <source>
        <dbReference type="SAM" id="Phobius"/>
    </source>
</evidence>
<dbReference type="RefSeq" id="WP_173680135.1">
    <property type="nucleotide sequence ID" value="NZ_JAAZWO010000001.1"/>
</dbReference>
<name>A0A923E973_CLOTT</name>
<feature type="compositionally biased region" description="Low complexity" evidence="1">
    <location>
        <begin position="284"/>
        <end position="293"/>
    </location>
</feature>
<evidence type="ECO:0000313" key="3">
    <source>
        <dbReference type="EMBL" id="MBC2396200.1"/>
    </source>
</evidence>
<keyword evidence="2" id="KW-0812">Transmembrane</keyword>
<evidence type="ECO:0000256" key="1">
    <source>
        <dbReference type="SAM" id="MobiDB-lite"/>
    </source>
</evidence>
<proteinExistence type="predicted"/>
<keyword evidence="2" id="KW-1133">Transmembrane helix</keyword>
<feature type="transmembrane region" description="Helical" evidence="2">
    <location>
        <begin position="143"/>
        <end position="163"/>
    </location>
</feature>
<accession>A0A923E973</accession>
<protein>
    <submittedName>
        <fullName evidence="3">Uncharacterized protein</fullName>
    </submittedName>
</protein>